<dbReference type="Pfam" id="PF00082">
    <property type="entry name" value="Peptidase_S8"/>
    <property type="match status" value="1"/>
</dbReference>
<dbReference type="SUPFAM" id="SSF52743">
    <property type="entry name" value="Subtilisin-like"/>
    <property type="match status" value="1"/>
</dbReference>
<dbReference type="InterPro" id="IPR022398">
    <property type="entry name" value="Peptidase_S8_His-AS"/>
</dbReference>
<keyword evidence="3 5" id="KW-0378">Hydrolase</keyword>
<dbReference type="InterPro" id="IPR000209">
    <property type="entry name" value="Peptidase_S8/S53_dom"/>
</dbReference>
<dbReference type="Gene3D" id="3.30.70.80">
    <property type="entry name" value="Peptidase S8 propeptide/proteinase inhibitor I9"/>
    <property type="match status" value="1"/>
</dbReference>
<evidence type="ECO:0000313" key="8">
    <source>
        <dbReference type="EMBL" id="MFC4819922.1"/>
    </source>
</evidence>
<dbReference type="EMBL" id="JBHSHD010000006">
    <property type="protein sequence ID" value="MFC4819922.1"/>
    <property type="molecule type" value="Genomic_DNA"/>
</dbReference>
<comment type="similarity">
    <text evidence="1 5">Belongs to the peptidase S8 family.</text>
</comment>
<dbReference type="InterPro" id="IPR036852">
    <property type="entry name" value="Peptidase_S8/S53_dom_sf"/>
</dbReference>
<dbReference type="InterPro" id="IPR050131">
    <property type="entry name" value="Peptidase_S8_subtilisin-like"/>
</dbReference>
<dbReference type="PANTHER" id="PTHR43806">
    <property type="entry name" value="PEPTIDASE S8"/>
    <property type="match status" value="1"/>
</dbReference>
<evidence type="ECO:0000256" key="1">
    <source>
        <dbReference type="ARBA" id="ARBA00011073"/>
    </source>
</evidence>
<feature type="domain" description="Peptidase S8/S53" evidence="7">
    <location>
        <begin position="139"/>
        <end position="369"/>
    </location>
</feature>
<evidence type="ECO:0000256" key="2">
    <source>
        <dbReference type="ARBA" id="ARBA00022670"/>
    </source>
</evidence>
<reference evidence="9" key="1">
    <citation type="journal article" date="2019" name="Int. J. Syst. Evol. Microbiol.">
        <title>The Global Catalogue of Microorganisms (GCM) 10K type strain sequencing project: providing services to taxonomists for standard genome sequencing and annotation.</title>
        <authorList>
            <consortium name="The Broad Institute Genomics Platform"/>
            <consortium name="The Broad Institute Genome Sequencing Center for Infectious Disease"/>
            <person name="Wu L."/>
            <person name="Ma J."/>
        </authorList>
    </citation>
    <scope>NUCLEOTIDE SEQUENCE [LARGE SCALE GENOMIC DNA]</scope>
    <source>
        <strain evidence="9">CCUG 30340</strain>
    </source>
</reference>
<dbReference type="InterPro" id="IPR023828">
    <property type="entry name" value="Peptidase_S8_Ser-AS"/>
</dbReference>
<dbReference type="Gene3D" id="3.40.50.200">
    <property type="entry name" value="Peptidase S8/S53 domain"/>
    <property type="match status" value="1"/>
</dbReference>
<protein>
    <submittedName>
        <fullName evidence="8">S8 family serine peptidase</fullName>
    </submittedName>
</protein>
<feature type="chain" id="PRO_5046359982" evidence="6">
    <location>
        <begin position="21"/>
        <end position="402"/>
    </location>
</feature>
<keyword evidence="9" id="KW-1185">Reference proteome</keyword>
<feature type="signal peptide" evidence="6">
    <location>
        <begin position="1"/>
        <end position="20"/>
    </location>
</feature>
<accession>A0ABV9QSX5</accession>
<keyword evidence="4 5" id="KW-0720">Serine protease</keyword>
<keyword evidence="6" id="KW-0732">Signal</keyword>
<dbReference type="Proteomes" id="UP001595886">
    <property type="component" value="Unassembled WGS sequence"/>
</dbReference>
<feature type="active site" description="Charge relay system" evidence="5">
    <location>
        <position position="146"/>
    </location>
</feature>
<evidence type="ECO:0000256" key="3">
    <source>
        <dbReference type="ARBA" id="ARBA00022801"/>
    </source>
</evidence>
<feature type="active site" description="Charge relay system" evidence="5">
    <location>
        <position position="184"/>
    </location>
</feature>
<comment type="caution">
    <text evidence="8">The sequence shown here is derived from an EMBL/GenBank/DDBJ whole genome shotgun (WGS) entry which is preliminary data.</text>
</comment>
<dbReference type="PRINTS" id="PR00723">
    <property type="entry name" value="SUBTILISIN"/>
</dbReference>
<evidence type="ECO:0000259" key="7">
    <source>
        <dbReference type="Pfam" id="PF00082"/>
    </source>
</evidence>
<evidence type="ECO:0000256" key="4">
    <source>
        <dbReference type="ARBA" id="ARBA00022825"/>
    </source>
</evidence>
<dbReference type="InterPro" id="IPR015500">
    <property type="entry name" value="Peptidase_S8_subtilisin-rel"/>
</dbReference>
<dbReference type="PROSITE" id="PS00137">
    <property type="entry name" value="SUBTILASE_HIS"/>
    <property type="match status" value="1"/>
</dbReference>
<dbReference type="RefSeq" id="WP_380019731.1">
    <property type="nucleotide sequence ID" value="NZ_JBHSHD010000006.1"/>
</dbReference>
<organism evidence="8 9">
    <name type="scientific">Dokdonella ginsengisoli</name>
    <dbReference type="NCBI Taxonomy" id="363846"/>
    <lineage>
        <taxon>Bacteria</taxon>
        <taxon>Pseudomonadati</taxon>
        <taxon>Pseudomonadota</taxon>
        <taxon>Gammaproteobacteria</taxon>
        <taxon>Lysobacterales</taxon>
        <taxon>Rhodanobacteraceae</taxon>
        <taxon>Dokdonella</taxon>
    </lineage>
</organism>
<dbReference type="PROSITE" id="PS00138">
    <property type="entry name" value="SUBTILASE_SER"/>
    <property type="match status" value="1"/>
</dbReference>
<dbReference type="PROSITE" id="PS51892">
    <property type="entry name" value="SUBTILASE"/>
    <property type="match status" value="1"/>
</dbReference>
<dbReference type="SUPFAM" id="SSF54897">
    <property type="entry name" value="Protease propeptides/inhibitors"/>
    <property type="match status" value="1"/>
</dbReference>
<sequence>MKKLTLAVLAALAMPTASFAGNFLTYEGHPVREGEYIVVFESSLEKAAAAEAAILALAERNVIKIDQRWETALHGMAISNVDEATAREIAATEGVESVEQNAVVYPSTTQLNAPPQLDRIDQYDLPTDGKFVFGPGGTGVHAYVLDTAIRTTHNDFRPYGNPTGPSRATNDVDIRGQGFAPGRHGTLIASVLGGVTSGVAKSVRIHGVVISNPTDSTSSDAWLLGGIDWVAQNAIRPAVANVSFIFPPHQGAAIKSALENLVSTGIFVAAAAGNGGVGDACASPIGGASGVYTVAGITDADESWNFQFPTNGGSPTGPCISAYARVIVIGAGPGSDNSYVTGIGTSYAAPVAAGIAAQLRQDFPYVAVTSIISEMNGHAIQGRVTDIPATPAGTPNRILKSY</sequence>
<dbReference type="InterPro" id="IPR037045">
    <property type="entry name" value="S8pro/Inhibitor_I9_sf"/>
</dbReference>
<feature type="active site" description="Charge relay system" evidence="5">
    <location>
        <position position="346"/>
    </location>
</feature>
<keyword evidence="2 5" id="KW-0645">Protease</keyword>
<gene>
    <name evidence="8" type="ORF">ACFO6Q_06285</name>
</gene>
<dbReference type="PANTHER" id="PTHR43806:SF11">
    <property type="entry name" value="CEREVISIN-RELATED"/>
    <property type="match status" value="1"/>
</dbReference>
<evidence type="ECO:0000313" key="9">
    <source>
        <dbReference type="Proteomes" id="UP001595886"/>
    </source>
</evidence>
<name>A0ABV9QSX5_9GAMM</name>
<evidence type="ECO:0000256" key="5">
    <source>
        <dbReference type="PROSITE-ProRule" id="PRU01240"/>
    </source>
</evidence>
<proteinExistence type="inferred from homology"/>
<evidence type="ECO:0000256" key="6">
    <source>
        <dbReference type="SAM" id="SignalP"/>
    </source>
</evidence>